<comment type="catalytic activity">
    <reaction evidence="7">
        <text>dTDP-beta-L-rhamnose + L-arginyl-[protein] = N(omega)-(alpha-L-rhamnosyl)-L-arginyl-[protein] + dTDP + H(+)</text>
        <dbReference type="Rhea" id="RHEA:66692"/>
        <dbReference type="Rhea" id="RHEA-COMP:10532"/>
        <dbReference type="Rhea" id="RHEA-COMP:17096"/>
        <dbReference type="ChEBI" id="CHEBI:15378"/>
        <dbReference type="ChEBI" id="CHEBI:29965"/>
        <dbReference type="ChEBI" id="CHEBI:57510"/>
        <dbReference type="ChEBI" id="CHEBI:58369"/>
        <dbReference type="ChEBI" id="CHEBI:167445"/>
    </reaction>
    <physiologicalReaction direction="left-to-right" evidence="7">
        <dbReference type="Rhea" id="RHEA:66693"/>
    </physiologicalReaction>
</comment>
<dbReference type="NCBIfam" id="TIGR03837">
    <property type="entry name" value="efp_Arg_rhamno"/>
    <property type="match status" value="1"/>
</dbReference>
<evidence type="ECO:0000256" key="1">
    <source>
        <dbReference type="ARBA" id="ARBA00022676"/>
    </source>
</evidence>
<evidence type="ECO:0000256" key="2">
    <source>
        <dbReference type="ARBA" id="ARBA00022679"/>
    </source>
</evidence>
<evidence type="ECO:0000256" key="7">
    <source>
        <dbReference type="ARBA" id="ARBA00048472"/>
    </source>
</evidence>
<dbReference type="HOGENOM" id="CLU_060250_0_0_4"/>
<dbReference type="OrthoDB" id="209085at2"/>
<dbReference type="AlphaFoldDB" id="M1LRL0"/>
<evidence type="ECO:0000256" key="3">
    <source>
        <dbReference type="ARBA" id="ARBA00024303"/>
    </source>
</evidence>
<name>M1LRL0_9PROT</name>
<dbReference type="STRING" id="1208920.CONE_0387"/>
<dbReference type="GO" id="GO:0106361">
    <property type="term" value="F:protein-arginine rhamnosyltransferase activity"/>
    <property type="evidence" value="ECO:0007669"/>
    <property type="project" value="InterPro"/>
</dbReference>
<protein>
    <recommendedName>
        <fullName evidence="5">Protein-arginine rhamnosyltransferase</fullName>
    </recommendedName>
    <alternativeName>
        <fullName evidence="6">EF-P arginine rhamnosyltransferase</fullName>
    </alternativeName>
</protein>
<dbReference type="Pfam" id="PF10093">
    <property type="entry name" value="EarP"/>
    <property type="match status" value="1"/>
</dbReference>
<evidence type="ECO:0000313" key="9">
    <source>
        <dbReference type="Proteomes" id="UP000011541"/>
    </source>
</evidence>
<gene>
    <name evidence="8" type="ORF">CONE_0387</name>
</gene>
<dbReference type="eggNOG" id="COG4394">
    <property type="taxonomic scope" value="Bacteria"/>
</dbReference>
<dbReference type="InterPro" id="IPR016633">
    <property type="entry name" value="EarP"/>
</dbReference>
<dbReference type="Proteomes" id="UP000011541">
    <property type="component" value="Chromosome"/>
</dbReference>
<evidence type="ECO:0000313" key="8">
    <source>
        <dbReference type="EMBL" id="AGF48187.1"/>
    </source>
</evidence>
<accession>M1LRL0</accession>
<dbReference type="PATRIC" id="fig|1208920.3.peg.160"/>
<comment type="similarity">
    <text evidence="4">Belongs to the glycosyltransferase 104 family.</text>
</comment>
<evidence type="ECO:0000256" key="5">
    <source>
        <dbReference type="ARBA" id="ARBA00024416"/>
    </source>
</evidence>
<organism evidence="8 9">
    <name type="scientific">Candidatus Kinetoplastidibacterium stringomonadis TCC290E</name>
    <dbReference type="NCBI Taxonomy" id="1208920"/>
    <lineage>
        <taxon>Bacteria</taxon>
        <taxon>Pseudomonadati</taxon>
        <taxon>Pseudomonadota</taxon>
        <taxon>Betaproteobacteria</taxon>
        <taxon>Candidatus Kinetoplastidibacterium</taxon>
    </lineage>
</organism>
<evidence type="ECO:0000256" key="4">
    <source>
        <dbReference type="ARBA" id="ARBA00024346"/>
    </source>
</evidence>
<sequence>MKADIFCKIIDNYGDIGFCWRLAKNLSYDYKWSIRLIVDNLNVFSFIQEKIDVNADSQVLSGIHIIKWDVISKQLILPRGIIIETFSCDIPEIFKKIMIRDTKKFIWLNIDYLSAEQWVEDCHLLSSNLSNGLNKTFFFPGFTNKTGGLIIENSFLKNRYLLKNSTSMQENFLQKFGINYKRSEFLFCLLFCYPKAPVKELIESMKHLNKKIVLITNDASMFMNIDNTNNLKLVSIPFINQDNFDKLICCMDINFVRGEDSFVRAVLSGNPLVWNIYEQKNNAHIYKLKSWLNLNNFPDTIKQLMYSWNNFGEESLINTFEIAMSYKNWNLWKYYSKIIAEKQISNKSLGGNIVEFCVNRRYMELSPSVN</sequence>
<comment type="function">
    <text evidence="3">Protein-arginine rhamnosyltransferase that catalyzes the transfer of a single rhamnose to elongation factor P (EF-P) on 'Lys-32', a modification required for EF-P-dependent rescue of polyproline stalled ribosomes.</text>
</comment>
<evidence type="ECO:0000256" key="6">
    <source>
        <dbReference type="ARBA" id="ARBA00030025"/>
    </source>
</evidence>
<dbReference type="KEGG" id="kon:CONE_0387"/>
<reference evidence="8 9" key="1">
    <citation type="journal article" date="2013" name="Genome Biol. Evol.">
        <title>Genome evolution and phylogenomic analysis of candidatus kinetoplastibacterium, the betaproteobacterial endosymbionts of strigomonas and angomonas.</title>
        <authorList>
            <person name="Alves J.M."/>
            <person name="Serrano M.G."/>
            <person name="Maia da Silva F."/>
            <person name="Voegtly L.J."/>
            <person name="Matveyev A.V."/>
            <person name="Teixeira M.M."/>
            <person name="Camargo E.P."/>
            <person name="Buck G.A."/>
        </authorList>
    </citation>
    <scope>NUCLEOTIDE SEQUENCE [LARGE SCALE GENOMIC DNA]</scope>
    <source>
        <strain evidence="8 9">TCC290E</strain>
    </source>
</reference>
<keyword evidence="9" id="KW-1185">Reference proteome</keyword>
<proteinExistence type="inferred from homology"/>
<dbReference type="EMBL" id="CP003805">
    <property type="protein sequence ID" value="AGF48187.1"/>
    <property type="molecule type" value="Genomic_DNA"/>
</dbReference>
<dbReference type="RefSeq" id="WP_015396875.1">
    <property type="nucleotide sequence ID" value="NC_020299.1"/>
</dbReference>
<keyword evidence="2" id="KW-0808">Transferase</keyword>
<keyword evidence="1" id="KW-0328">Glycosyltransferase</keyword>
<dbReference type="PIRSF" id="PIRSF015557">
    <property type="entry name" value="UCP015557"/>
    <property type="match status" value="1"/>
</dbReference>